<organism evidence="1 2">
    <name type="scientific">Guyanagaster necrorhizus</name>
    <dbReference type="NCBI Taxonomy" id="856835"/>
    <lineage>
        <taxon>Eukaryota</taxon>
        <taxon>Fungi</taxon>
        <taxon>Dikarya</taxon>
        <taxon>Basidiomycota</taxon>
        <taxon>Agaricomycotina</taxon>
        <taxon>Agaricomycetes</taxon>
        <taxon>Agaricomycetidae</taxon>
        <taxon>Agaricales</taxon>
        <taxon>Marasmiineae</taxon>
        <taxon>Physalacriaceae</taxon>
        <taxon>Guyanagaster</taxon>
    </lineage>
</organism>
<name>A0A9P8AQC4_9AGAR</name>
<comment type="caution">
    <text evidence="1">The sequence shown here is derived from an EMBL/GenBank/DDBJ whole genome shotgun (WGS) entry which is preliminary data.</text>
</comment>
<evidence type="ECO:0000313" key="2">
    <source>
        <dbReference type="Proteomes" id="UP000812287"/>
    </source>
</evidence>
<dbReference type="Proteomes" id="UP000812287">
    <property type="component" value="Unassembled WGS sequence"/>
</dbReference>
<dbReference type="AlphaFoldDB" id="A0A9P8AQC4"/>
<dbReference type="GeneID" id="66106621"/>
<reference evidence="1" key="1">
    <citation type="submission" date="2020-11" db="EMBL/GenBank/DDBJ databases">
        <title>Adaptations for nitrogen fixation in a non-lichenized fungal sporocarp promotes dispersal by wood-feeding termites.</title>
        <authorList>
            <consortium name="DOE Joint Genome Institute"/>
            <person name="Koch R.A."/>
            <person name="Yoon G."/>
            <person name="Arayal U."/>
            <person name="Lail K."/>
            <person name="Amirebrahimi M."/>
            <person name="Labutti K."/>
            <person name="Lipzen A."/>
            <person name="Riley R."/>
            <person name="Barry K."/>
            <person name="Henrissat B."/>
            <person name="Grigoriev I.V."/>
            <person name="Herr J.R."/>
            <person name="Aime M.C."/>
        </authorList>
    </citation>
    <scope>NUCLEOTIDE SEQUENCE</scope>
    <source>
        <strain evidence="1">MCA 3950</strain>
    </source>
</reference>
<gene>
    <name evidence="1" type="ORF">BT62DRAFT_921595</name>
</gene>
<dbReference type="EMBL" id="MU250542">
    <property type="protein sequence ID" value="KAG7443959.1"/>
    <property type="molecule type" value="Genomic_DNA"/>
</dbReference>
<protein>
    <submittedName>
        <fullName evidence="1">Uncharacterized protein</fullName>
    </submittedName>
</protein>
<proteinExistence type="predicted"/>
<dbReference type="RefSeq" id="XP_043037459.1">
    <property type="nucleotide sequence ID" value="XM_043184324.1"/>
</dbReference>
<sequence length="253" mass="28847">MLTLSNDEPHHPDGFTFLTHYQCEPGIIIYKPDFGQLDILIHLISIDGNTTGDEHYKALQQLSTGHATYMPWFYNIAKILDYLMQVFKTAVCFDEDSDPSSRKLTGLSNEYVGRAGEYAREYALEMLVNEPYCPFKADMWYLGQMLNADMDREVKGFIEKHLKALHEDFLFDDMFRKYFAQNTIQSEQIMQAFDEYIDKVNEIIPEGNFVNGNLPPHDDCSNAVVESGTKADNVATYGFCRQNATQLSGGSIV</sequence>
<dbReference type="OrthoDB" id="3224178at2759"/>
<evidence type="ECO:0000313" key="1">
    <source>
        <dbReference type="EMBL" id="KAG7443959.1"/>
    </source>
</evidence>
<keyword evidence="2" id="KW-1185">Reference proteome</keyword>
<accession>A0A9P8AQC4</accession>